<feature type="transmembrane region" description="Helical" evidence="2">
    <location>
        <begin position="45"/>
        <end position="67"/>
    </location>
</feature>
<keyword evidence="2" id="KW-1133">Transmembrane helix</keyword>
<gene>
    <name evidence="3" type="ORF">GCM10010448_31580</name>
</gene>
<dbReference type="InterPro" id="IPR009339">
    <property type="entry name" value="DUF998"/>
</dbReference>
<accession>A0ABP6LNG8</accession>
<keyword evidence="2" id="KW-0812">Transmembrane</keyword>
<evidence type="ECO:0000256" key="1">
    <source>
        <dbReference type="SAM" id="MobiDB-lite"/>
    </source>
</evidence>
<sequence>MLAATLLSVAAVTYNDWLLQFLLPTGLDQRDSYVSEVFAADQPYRVLFSGVELATALLVAAGACLAVAGTPRGWAAVGWGALAAFGSSSVADVLLPMRCAPSLETGCPTDNVWHTLTSGAVHFTLFASMAAFAVAARERPGRPQPAGHWAPRLLPVSMAAAICSAGPYVGHPGGQGIAQRIHLVTVAMWFWLLAAQVYRDREHFGSHVPRRPLPEPVERSTGRLRTSGPGCLPAGGTRR</sequence>
<reference evidence="4" key="1">
    <citation type="journal article" date="2019" name="Int. J. Syst. Evol. Microbiol.">
        <title>The Global Catalogue of Microorganisms (GCM) 10K type strain sequencing project: providing services to taxonomists for standard genome sequencing and annotation.</title>
        <authorList>
            <consortium name="The Broad Institute Genomics Platform"/>
            <consortium name="The Broad Institute Genome Sequencing Center for Infectious Disease"/>
            <person name="Wu L."/>
            <person name="Ma J."/>
        </authorList>
    </citation>
    <scope>NUCLEOTIDE SEQUENCE [LARGE SCALE GENOMIC DNA]</scope>
    <source>
        <strain evidence="4">JCM 9091</strain>
    </source>
</reference>
<evidence type="ECO:0000313" key="4">
    <source>
        <dbReference type="Proteomes" id="UP001501532"/>
    </source>
</evidence>
<feature type="transmembrane region" description="Helical" evidence="2">
    <location>
        <begin position="74"/>
        <end position="95"/>
    </location>
</feature>
<protein>
    <recommendedName>
        <fullName evidence="5">DUF998 domain-containing protein</fullName>
    </recommendedName>
</protein>
<proteinExistence type="predicted"/>
<name>A0ABP6LNG8_9ACTN</name>
<evidence type="ECO:0008006" key="5">
    <source>
        <dbReference type="Google" id="ProtNLM"/>
    </source>
</evidence>
<dbReference type="RefSeq" id="WP_234519208.1">
    <property type="nucleotide sequence ID" value="NZ_BAAAUF010000021.1"/>
</dbReference>
<feature type="transmembrane region" description="Helical" evidence="2">
    <location>
        <begin position="115"/>
        <end position="137"/>
    </location>
</feature>
<dbReference type="EMBL" id="BAAAUF010000021">
    <property type="protein sequence ID" value="GAA3046342.1"/>
    <property type="molecule type" value="Genomic_DNA"/>
</dbReference>
<dbReference type="Pfam" id="PF06197">
    <property type="entry name" value="DUF998"/>
    <property type="match status" value="1"/>
</dbReference>
<evidence type="ECO:0000313" key="3">
    <source>
        <dbReference type="EMBL" id="GAA3046342.1"/>
    </source>
</evidence>
<feature type="compositionally biased region" description="Basic and acidic residues" evidence="1">
    <location>
        <begin position="212"/>
        <end position="221"/>
    </location>
</feature>
<feature type="region of interest" description="Disordered" evidence="1">
    <location>
        <begin position="206"/>
        <end position="239"/>
    </location>
</feature>
<dbReference type="Proteomes" id="UP001501532">
    <property type="component" value="Unassembled WGS sequence"/>
</dbReference>
<keyword evidence="4" id="KW-1185">Reference proteome</keyword>
<evidence type="ECO:0000256" key="2">
    <source>
        <dbReference type="SAM" id="Phobius"/>
    </source>
</evidence>
<keyword evidence="2" id="KW-0472">Membrane</keyword>
<comment type="caution">
    <text evidence="3">The sequence shown here is derived from an EMBL/GenBank/DDBJ whole genome shotgun (WGS) entry which is preliminary data.</text>
</comment>
<organism evidence="3 4">
    <name type="scientific">Streptomyces glomeratus</name>
    <dbReference type="NCBI Taxonomy" id="284452"/>
    <lineage>
        <taxon>Bacteria</taxon>
        <taxon>Bacillati</taxon>
        <taxon>Actinomycetota</taxon>
        <taxon>Actinomycetes</taxon>
        <taxon>Kitasatosporales</taxon>
        <taxon>Streptomycetaceae</taxon>
        <taxon>Streptomyces</taxon>
    </lineage>
</organism>